<proteinExistence type="predicted"/>
<dbReference type="AlphaFoldDB" id="A0A9D4TI08"/>
<organism evidence="2 3">
    <name type="scientific">Chlorella vulgaris</name>
    <name type="common">Green alga</name>
    <dbReference type="NCBI Taxonomy" id="3077"/>
    <lineage>
        <taxon>Eukaryota</taxon>
        <taxon>Viridiplantae</taxon>
        <taxon>Chlorophyta</taxon>
        <taxon>core chlorophytes</taxon>
        <taxon>Trebouxiophyceae</taxon>
        <taxon>Chlorellales</taxon>
        <taxon>Chlorellaceae</taxon>
        <taxon>Chlorella clade</taxon>
        <taxon>Chlorella</taxon>
    </lineage>
</organism>
<name>A0A9D4TI08_CHLVU</name>
<reference evidence="2" key="1">
    <citation type="journal article" date="2019" name="Plant J.">
        <title>Chlorella vulgaris genome assembly and annotation reveals the molecular basis for metabolic acclimation to high light conditions.</title>
        <authorList>
            <person name="Cecchin M."/>
            <person name="Marcolungo L."/>
            <person name="Rossato M."/>
            <person name="Girolomoni L."/>
            <person name="Cosentino E."/>
            <person name="Cuine S."/>
            <person name="Li-Beisson Y."/>
            <person name="Delledonne M."/>
            <person name="Ballottari M."/>
        </authorList>
    </citation>
    <scope>NUCLEOTIDE SEQUENCE</scope>
    <source>
        <strain evidence="2">211/11P</strain>
    </source>
</reference>
<feature type="region of interest" description="Disordered" evidence="1">
    <location>
        <begin position="329"/>
        <end position="366"/>
    </location>
</feature>
<dbReference type="PANTHER" id="PTHR31579">
    <property type="entry name" value="OS03G0796600 PROTEIN"/>
    <property type="match status" value="1"/>
</dbReference>
<accession>A0A9D4TI08</accession>
<dbReference type="OrthoDB" id="691424at2759"/>
<keyword evidence="3" id="KW-1185">Reference proteome</keyword>
<evidence type="ECO:0000256" key="1">
    <source>
        <dbReference type="SAM" id="MobiDB-lite"/>
    </source>
</evidence>
<sequence>MVRAVRVVPLTDDAYSGPRSFGGSGSGRRVMGKVPSLVFDLDDLAEVSQHAASEHVDEASLTEVKQKLLTLLDAWSEPEYMLLLHVRFAKEDAAKRGLTLTVAELADTLRRLGYAVKLRTALGGGPGGACLRSLRHSFLTVSVSSPSGSMSYVLDPRFRDQFEIAHSTPRYSKVLEAVGQEVVTSQDRLIKVVELLCAEMALAFQETGTPLPPWRQQAAMLSKWQPRRSEEVDLTAAMNNGSGLLQQQVADVQGAALGAKRMTGPSTVAQRLMMLGVHQQGTPSPIDEGVEGGSPAGAEAEVDWDALGDRTASTDSSASSLHLGDCWEEEQAEQDTARSPLAPPQQPSTDAPRRTVSGAAAIPGGGGRGHAILEGIRAAAAALPHRLNNTWAG</sequence>
<dbReference type="PANTHER" id="PTHR31579:SF1">
    <property type="entry name" value="OS03G0796600 PROTEIN"/>
    <property type="match status" value="1"/>
</dbReference>
<evidence type="ECO:0000313" key="2">
    <source>
        <dbReference type="EMBL" id="KAI3426086.1"/>
    </source>
</evidence>
<dbReference type="Proteomes" id="UP001055712">
    <property type="component" value="Unassembled WGS sequence"/>
</dbReference>
<protein>
    <submittedName>
        <fullName evidence="2">Uncharacterized protein</fullName>
    </submittedName>
</protein>
<dbReference type="EMBL" id="SIDB01000011">
    <property type="protein sequence ID" value="KAI3426086.1"/>
    <property type="molecule type" value="Genomic_DNA"/>
</dbReference>
<dbReference type="Pfam" id="PF04720">
    <property type="entry name" value="PDDEXK_6"/>
    <property type="match status" value="1"/>
</dbReference>
<reference evidence="2" key="2">
    <citation type="submission" date="2020-11" db="EMBL/GenBank/DDBJ databases">
        <authorList>
            <person name="Cecchin M."/>
            <person name="Marcolungo L."/>
            <person name="Rossato M."/>
            <person name="Girolomoni L."/>
            <person name="Cosentino E."/>
            <person name="Cuine S."/>
            <person name="Li-Beisson Y."/>
            <person name="Delledonne M."/>
            <person name="Ballottari M."/>
        </authorList>
    </citation>
    <scope>NUCLEOTIDE SEQUENCE</scope>
    <source>
        <strain evidence="2">211/11P</strain>
        <tissue evidence="2">Whole cell</tissue>
    </source>
</reference>
<evidence type="ECO:0000313" key="3">
    <source>
        <dbReference type="Proteomes" id="UP001055712"/>
    </source>
</evidence>
<gene>
    <name evidence="2" type="ORF">D9Q98_008054</name>
</gene>
<dbReference type="InterPro" id="IPR006502">
    <property type="entry name" value="PDDEXK-like"/>
</dbReference>
<comment type="caution">
    <text evidence="2">The sequence shown here is derived from an EMBL/GenBank/DDBJ whole genome shotgun (WGS) entry which is preliminary data.</text>
</comment>